<comment type="caution">
    <text evidence="1">The sequence shown here is derived from an EMBL/GenBank/DDBJ whole genome shotgun (WGS) entry which is preliminary data.</text>
</comment>
<keyword evidence="2" id="KW-1185">Reference proteome</keyword>
<dbReference type="EMBL" id="JWIZ01000072">
    <property type="protein sequence ID" value="KMK50735.1"/>
    <property type="molecule type" value="Genomic_DNA"/>
</dbReference>
<dbReference type="AlphaFoldDB" id="A0A0J5P4W5"/>
<dbReference type="STRING" id="67855.RO21_10080"/>
<accession>A0A0J5P4W5</accession>
<proteinExistence type="predicted"/>
<gene>
    <name evidence="1" type="ORF">RO21_10080</name>
</gene>
<dbReference type="RefSeq" id="WP_047977657.1">
    <property type="nucleotide sequence ID" value="NZ_JWIZ01000072.1"/>
</dbReference>
<reference evidence="1 2" key="1">
    <citation type="submission" date="2014-12" db="EMBL/GenBank/DDBJ databases">
        <title>Reclassification of Actinobacillus muris as Muribacter muris.</title>
        <authorList>
            <person name="Christensen H."/>
            <person name="Nicklas W."/>
            <person name="Bisgaard M."/>
        </authorList>
    </citation>
    <scope>NUCLEOTIDE SEQUENCE [LARGE SCALE GENOMIC DNA]</scope>
    <source>
        <strain evidence="1 2">Ackerman80-443D</strain>
    </source>
</reference>
<evidence type="ECO:0000313" key="1">
    <source>
        <dbReference type="EMBL" id="KMK50735.1"/>
    </source>
</evidence>
<sequence length="92" mass="11194">MEEIYQQTHDNHMLIGICILKEKIKSPFQECYENVLKNVERPHYYNDLNYWVAIGGLSKPYNEQDIEKSRVSEETIRYFLKQDRQMFLDNIF</sequence>
<protein>
    <submittedName>
        <fullName evidence="1">Uncharacterized protein</fullName>
    </submittedName>
</protein>
<dbReference type="Proteomes" id="UP000036270">
    <property type="component" value="Unassembled WGS sequence"/>
</dbReference>
<evidence type="ECO:0000313" key="2">
    <source>
        <dbReference type="Proteomes" id="UP000036270"/>
    </source>
</evidence>
<organism evidence="1 2">
    <name type="scientific">Muribacter muris</name>
    <dbReference type="NCBI Taxonomy" id="67855"/>
    <lineage>
        <taxon>Bacteria</taxon>
        <taxon>Pseudomonadati</taxon>
        <taxon>Pseudomonadota</taxon>
        <taxon>Gammaproteobacteria</taxon>
        <taxon>Pasteurellales</taxon>
        <taxon>Pasteurellaceae</taxon>
        <taxon>Muribacter</taxon>
    </lineage>
</organism>
<name>A0A0J5P4W5_9PAST</name>